<proteinExistence type="predicted"/>
<reference evidence="2" key="1">
    <citation type="journal article" date="2022" name="J. Hered.">
        <title>A De Novo Chromosome-Level Genome Assembly of the White-Tailed Deer, Odocoileus Virginianus.</title>
        <authorList>
            <person name="London E.W."/>
            <person name="Roca A.L."/>
            <person name="Novakofski J.E."/>
            <person name="Mateus-Pinilla N.E."/>
        </authorList>
    </citation>
    <scope>NUCLEOTIDE SEQUENCE [LARGE SCALE GENOMIC DNA]</scope>
</reference>
<feature type="region of interest" description="Disordered" evidence="1">
    <location>
        <begin position="402"/>
        <end position="421"/>
    </location>
</feature>
<feature type="compositionally biased region" description="Low complexity" evidence="1">
    <location>
        <begin position="77"/>
        <end position="86"/>
    </location>
</feature>
<name>A0ABM4GSL5_ODOVR</name>
<feature type="region of interest" description="Disordered" evidence="1">
    <location>
        <begin position="512"/>
        <end position="618"/>
    </location>
</feature>
<feature type="region of interest" description="Disordered" evidence="1">
    <location>
        <begin position="72"/>
        <end position="124"/>
    </location>
</feature>
<dbReference type="GeneID" id="110139332"/>
<sequence>MISAFRGKRFLSARCGPPPAHKPCAGSQRRYPTPSPAAPLLSLPTRGLPRFRHVPVFSWLVSKDLAAFPKAKSAEVGGASERASSPSPRPRRPTGTLLPLPLGGAAAASGVGSPGRLPASPRSPTPPVAALLSLHRRTGGDAGVCSAPAPRFFFLSRLWDLAVGAGRGCTESSAERRDPGTGFRGGARTELGARHPKLRLRFSPPRLGCNEGEHSSPVPHACLPTPRAHQGPTAGVPLLAAPRDRSQLPRFGKSAVGSPPSRRPAQLRGRRRARLDRVPLPADYPPACTPCKPELPATCADPARPAPRPRSAPPPHGVRAGRGFLSADASAVQTARWGPPTQPRLGRRRGRGRAHHEVCAVQPLLHPPALDPDRHHHARRGHAQARAPAHPAPLFRALLRGPRGLPAPVPPGRPGARQGATQRIVAAAAAAAARAAAAHHLCHHSHLQPPGAEGRADPPGQHVPPGGAAALDPGGGRGGAQRAGEPLPGARGAAQHSPACPHAPALQATRAAARYGAAQRRPGLAAPEARAPARAARRALLRRRRQHLQSGALPGDANDSQGLGLAGGPGRRAALRTSAGGERQSRGLVHRLEGRQAFRHRHGSWPSPPPGTDLDRGSRLWCQGRLSF</sequence>
<evidence type="ECO:0000313" key="2">
    <source>
        <dbReference type="Proteomes" id="UP001652640"/>
    </source>
</evidence>
<feature type="compositionally biased region" description="Basic residues" evidence="1">
    <location>
        <begin position="535"/>
        <end position="547"/>
    </location>
</feature>
<feature type="compositionally biased region" description="Low complexity" evidence="1">
    <location>
        <begin position="93"/>
        <end position="116"/>
    </location>
</feature>
<feature type="compositionally biased region" description="Pro residues" evidence="1">
    <location>
        <begin position="304"/>
        <end position="316"/>
    </location>
</feature>
<reference evidence="3" key="2">
    <citation type="submission" date="2025-08" db="UniProtKB">
        <authorList>
            <consortium name="RefSeq"/>
        </authorList>
    </citation>
    <scope>IDENTIFICATION</scope>
    <source>
        <tissue evidence="3">Tongue muscle</tissue>
    </source>
</reference>
<gene>
    <name evidence="3" type="primary">B3GAT2</name>
</gene>
<evidence type="ECO:0000313" key="3">
    <source>
        <dbReference type="RefSeq" id="XP_070306313.1"/>
    </source>
</evidence>
<feature type="compositionally biased region" description="Low complexity" evidence="1">
    <location>
        <begin position="512"/>
        <end position="534"/>
    </location>
</feature>
<feature type="region of interest" description="Disordered" evidence="1">
    <location>
        <begin position="440"/>
        <end position="500"/>
    </location>
</feature>
<feature type="region of interest" description="Disordered" evidence="1">
    <location>
        <begin position="210"/>
        <end position="281"/>
    </location>
</feature>
<keyword evidence="2" id="KW-1185">Reference proteome</keyword>
<protein>
    <submittedName>
        <fullName evidence="3">Galactosylgalactosylxylosylprotein 3-beta-glucuronosyltransferase 2 isoform X1</fullName>
    </submittedName>
</protein>
<accession>A0ABM4GSL5</accession>
<dbReference type="Proteomes" id="UP001652640">
    <property type="component" value="Chromosome 19"/>
</dbReference>
<feature type="region of interest" description="Disordered" evidence="1">
    <location>
        <begin position="14"/>
        <end position="37"/>
    </location>
</feature>
<evidence type="ECO:0000256" key="1">
    <source>
        <dbReference type="SAM" id="MobiDB-lite"/>
    </source>
</evidence>
<dbReference type="RefSeq" id="XP_070306313.1">
    <property type="nucleotide sequence ID" value="XM_070450212.1"/>
</dbReference>
<feature type="region of interest" description="Disordered" evidence="1">
    <location>
        <begin position="297"/>
        <end position="351"/>
    </location>
</feature>
<feature type="region of interest" description="Disordered" evidence="1">
    <location>
        <begin position="168"/>
        <end position="188"/>
    </location>
</feature>
<organism evidence="2 3">
    <name type="scientific">Odocoileus virginianus</name>
    <name type="common">White-tailed deer</name>
    <dbReference type="NCBI Taxonomy" id="9874"/>
    <lineage>
        <taxon>Eukaryota</taxon>
        <taxon>Metazoa</taxon>
        <taxon>Chordata</taxon>
        <taxon>Craniata</taxon>
        <taxon>Vertebrata</taxon>
        <taxon>Euteleostomi</taxon>
        <taxon>Mammalia</taxon>
        <taxon>Eutheria</taxon>
        <taxon>Laurasiatheria</taxon>
        <taxon>Artiodactyla</taxon>
        <taxon>Ruminantia</taxon>
        <taxon>Pecora</taxon>
        <taxon>Cervidae</taxon>
        <taxon>Odocoileinae</taxon>
        <taxon>Odocoileus</taxon>
    </lineage>
</organism>